<dbReference type="AlphaFoldDB" id="A0AAV5F547"/>
<keyword evidence="3" id="KW-0443">Lipid metabolism</keyword>
<comment type="caution">
    <text evidence="6">The sequence shown here is derived from an EMBL/GenBank/DDBJ whole genome shotgun (WGS) entry which is preliminary data.</text>
</comment>
<accession>A0AAV5F547</accession>
<feature type="compositionally biased region" description="Basic and acidic residues" evidence="4">
    <location>
        <begin position="28"/>
        <end position="44"/>
    </location>
</feature>
<keyword evidence="7" id="KW-1185">Reference proteome</keyword>
<keyword evidence="5" id="KW-0732">Signal</keyword>
<evidence type="ECO:0008006" key="8">
    <source>
        <dbReference type="Google" id="ProtNLM"/>
    </source>
</evidence>
<reference evidence="6" key="2">
    <citation type="submission" date="2021-12" db="EMBL/GenBank/DDBJ databases">
        <title>Resequencing data analysis of finger millet.</title>
        <authorList>
            <person name="Hatakeyama M."/>
            <person name="Aluri S."/>
            <person name="Balachadran M.T."/>
            <person name="Sivarajan S.R."/>
            <person name="Poveda L."/>
            <person name="Shimizu-Inatsugi R."/>
            <person name="Schlapbach R."/>
            <person name="Sreeman S.M."/>
            <person name="Shimizu K.K."/>
        </authorList>
    </citation>
    <scope>NUCLEOTIDE SEQUENCE</scope>
</reference>
<dbReference type="InterPro" id="IPR036514">
    <property type="entry name" value="SGNH_hydro_sf"/>
</dbReference>
<keyword evidence="2" id="KW-0378">Hydrolase</keyword>
<dbReference type="GO" id="GO:0016788">
    <property type="term" value="F:hydrolase activity, acting on ester bonds"/>
    <property type="evidence" value="ECO:0007669"/>
    <property type="project" value="InterPro"/>
</dbReference>
<dbReference type="SUPFAM" id="SSF52266">
    <property type="entry name" value="SGNH hydrolase"/>
    <property type="match status" value="1"/>
</dbReference>
<gene>
    <name evidence="6" type="primary">gb18326</name>
    <name evidence="6" type="ORF">PR202_gb18326</name>
</gene>
<evidence type="ECO:0000256" key="3">
    <source>
        <dbReference type="ARBA" id="ARBA00023098"/>
    </source>
</evidence>
<sequence length="444" mass="49962">MMKPLFAGCFILLLLVDVALLVESRPYNDRRRGRDDDDNSPDHDRHRRGGDDDDDDGNSPDHDRHRRGGDDDDSSPDHHHHRRGGDDDDDDDNSPDRDHHRRGGGDDDDDRDHHRRGRDDDDDDETLPKLFVFGDAAADNGNFPDPGLSQDSRAWHYPYGMSDDDNDNHPSGRFSNNMVQSDFLGKILGYKESPPAYSDYKPGKGRRINRIDPSGMNFANASAAVWYEVPKMSEQVEQLKNLIEDGAITKQDLDDSVALIAFSGRDYDRFTSTDKIRSFAFLVTNEMVRIVNQLQDLGVSKILVNTLPPLGCTPSRSSGSDYKHCDQNRNGISDAHNSGLADKLGKKEGVMLLDVNTAVTNLLQSSSFRGMGSSPCCETKDRNAGYCGQYSADGRRPQFTVCRRPDDYFYWDNVHPTHAGWKAVMQKLQRPIMDFLDIPNLNNL</sequence>
<evidence type="ECO:0000313" key="6">
    <source>
        <dbReference type="EMBL" id="GJN30051.1"/>
    </source>
</evidence>
<evidence type="ECO:0000256" key="1">
    <source>
        <dbReference type="ARBA" id="ARBA00008668"/>
    </source>
</evidence>
<organism evidence="6 7">
    <name type="scientific">Eleusine coracana subsp. coracana</name>
    <dbReference type="NCBI Taxonomy" id="191504"/>
    <lineage>
        <taxon>Eukaryota</taxon>
        <taxon>Viridiplantae</taxon>
        <taxon>Streptophyta</taxon>
        <taxon>Embryophyta</taxon>
        <taxon>Tracheophyta</taxon>
        <taxon>Spermatophyta</taxon>
        <taxon>Magnoliopsida</taxon>
        <taxon>Liliopsida</taxon>
        <taxon>Poales</taxon>
        <taxon>Poaceae</taxon>
        <taxon>PACMAD clade</taxon>
        <taxon>Chloridoideae</taxon>
        <taxon>Cynodonteae</taxon>
        <taxon>Eleusininae</taxon>
        <taxon>Eleusine</taxon>
    </lineage>
</organism>
<reference evidence="6" key="1">
    <citation type="journal article" date="2018" name="DNA Res.">
        <title>Multiple hybrid de novo genome assembly of finger millet, an orphan allotetraploid crop.</title>
        <authorList>
            <person name="Hatakeyama M."/>
            <person name="Aluri S."/>
            <person name="Balachadran M.T."/>
            <person name="Sivarajan S.R."/>
            <person name="Patrignani A."/>
            <person name="Gruter S."/>
            <person name="Poveda L."/>
            <person name="Shimizu-Inatsugi R."/>
            <person name="Baeten J."/>
            <person name="Francoijs K.J."/>
            <person name="Nataraja K.N."/>
            <person name="Reddy Y.A.N."/>
            <person name="Phadnis S."/>
            <person name="Ravikumar R.L."/>
            <person name="Schlapbach R."/>
            <person name="Sreeman S.M."/>
            <person name="Shimizu K.K."/>
        </authorList>
    </citation>
    <scope>NUCLEOTIDE SEQUENCE</scope>
</reference>
<dbReference type="EMBL" id="BQKI01000082">
    <property type="protein sequence ID" value="GJN30051.1"/>
    <property type="molecule type" value="Genomic_DNA"/>
</dbReference>
<feature type="signal peptide" evidence="5">
    <location>
        <begin position="1"/>
        <end position="21"/>
    </location>
</feature>
<evidence type="ECO:0000256" key="5">
    <source>
        <dbReference type="SAM" id="SignalP"/>
    </source>
</evidence>
<dbReference type="GO" id="GO:0006629">
    <property type="term" value="P:lipid metabolic process"/>
    <property type="evidence" value="ECO:0007669"/>
    <property type="project" value="UniProtKB-KW"/>
</dbReference>
<evidence type="ECO:0000256" key="4">
    <source>
        <dbReference type="SAM" id="MobiDB-lite"/>
    </source>
</evidence>
<protein>
    <recommendedName>
        <fullName evidence="8">GDSL esterase/lipase</fullName>
    </recommendedName>
</protein>
<evidence type="ECO:0000313" key="7">
    <source>
        <dbReference type="Proteomes" id="UP001054889"/>
    </source>
</evidence>
<dbReference type="InterPro" id="IPR001087">
    <property type="entry name" value="GDSL"/>
</dbReference>
<feature type="chain" id="PRO_5043428069" description="GDSL esterase/lipase" evidence="5">
    <location>
        <begin position="22"/>
        <end position="444"/>
    </location>
</feature>
<feature type="region of interest" description="Disordered" evidence="4">
    <location>
        <begin position="28"/>
        <end position="174"/>
    </location>
</feature>
<comment type="similarity">
    <text evidence="1">Belongs to the 'GDSL' lipolytic enzyme family.</text>
</comment>
<dbReference type="PANTHER" id="PTHR46020:SF15">
    <property type="entry name" value="SGNH HYDROLASE-TYPE ESTERASE DOMAIN-CONTAINING PROTEIN"/>
    <property type="match status" value="1"/>
</dbReference>
<dbReference type="PANTHER" id="PTHR46020">
    <property type="entry name" value="OSJNBB0059K02.9 PROTEIN"/>
    <property type="match status" value="1"/>
</dbReference>
<evidence type="ECO:0000256" key="2">
    <source>
        <dbReference type="ARBA" id="ARBA00022801"/>
    </source>
</evidence>
<proteinExistence type="inferred from homology"/>
<dbReference type="Pfam" id="PF00657">
    <property type="entry name" value="Lipase_GDSL"/>
    <property type="match status" value="1"/>
</dbReference>
<name>A0AAV5F547_ELECO</name>
<dbReference type="Proteomes" id="UP001054889">
    <property type="component" value="Unassembled WGS sequence"/>
</dbReference>
<dbReference type="Gene3D" id="3.40.50.1110">
    <property type="entry name" value="SGNH hydrolase"/>
    <property type="match status" value="1"/>
</dbReference>